<comment type="caution">
    <text evidence="2">The sequence shown here is derived from an EMBL/GenBank/DDBJ whole genome shotgun (WGS) entry which is preliminary data.</text>
</comment>
<dbReference type="RefSeq" id="WP_126726420.1">
    <property type="nucleotide sequence ID" value="NZ_RYZH01000030.1"/>
</dbReference>
<protein>
    <submittedName>
        <fullName evidence="2">ABC transporter permease</fullName>
    </submittedName>
</protein>
<dbReference type="InterPro" id="IPR030802">
    <property type="entry name" value="Permease_MalE"/>
</dbReference>
<keyword evidence="1" id="KW-1133">Transmembrane helix</keyword>
<evidence type="ECO:0000256" key="1">
    <source>
        <dbReference type="SAM" id="Phobius"/>
    </source>
</evidence>
<evidence type="ECO:0000313" key="3">
    <source>
        <dbReference type="Proteomes" id="UP000280296"/>
    </source>
</evidence>
<organism evidence="2 3">
    <name type="scientific">Tautonia sociabilis</name>
    <dbReference type="NCBI Taxonomy" id="2080755"/>
    <lineage>
        <taxon>Bacteria</taxon>
        <taxon>Pseudomonadati</taxon>
        <taxon>Planctomycetota</taxon>
        <taxon>Planctomycetia</taxon>
        <taxon>Isosphaerales</taxon>
        <taxon>Isosphaeraceae</taxon>
        <taxon>Tautonia</taxon>
    </lineage>
</organism>
<accession>A0A432MHI0</accession>
<sequence>MPDRIAAPIVPPPARQVRSAPIVTVLAYVGGLAMTPIRAVGALRDRPAGVLSLKSAVLVQLDWLLVAGLPLVGLVHVGMGSFLSMQAYFGATFEAGVGPVVGVGLVRNGAPLLSGFILAGLMACRATTELRTRPRPEIDADPDWIPDRDIRLGLAADERPGPSDARAILPRIVAAMLAGPVLATWGAAVGSAVGFRIANAILGIPMGTLWDSFAEMLWMRDVLGLLAKGLAFGGIAAAVSCFEGTRQDDSPAHVAALRACCLAMLLILAVNLSWFLFAYLAGPPFGPTVLPT</sequence>
<feature type="transmembrane region" description="Helical" evidence="1">
    <location>
        <begin position="222"/>
        <end position="242"/>
    </location>
</feature>
<dbReference type="OrthoDB" id="269613at2"/>
<keyword evidence="3" id="KW-1185">Reference proteome</keyword>
<feature type="transmembrane region" description="Helical" evidence="1">
    <location>
        <begin position="63"/>
        <end position="89"/>
    </location>
</feature>
<dbReference type="EMBL" id="RYZH01000030">
    <property type="protein sequence ID" value="RUL86758.1"/>
    <property type="molecule type" value="Genomic_DNA"/>
</dbReference>
<feature type="transmembrane region" description="Helical" evidence="1">
    <location>
        <begin position="20"/>
        <end position="43"/>
    </location>
</feature>
<feature type="transmembrane region" description="Helical" evidence="1">
    <location>
        <begin position="254"/>
        <end position="281"/>
    </location>
</feature>
<reference evidence="2 3" key="1">
    <citation type="submission" date="2018-12" db="EMBL/GenBank/DDBJ databases">
        <authorList>
            <person name="Toschakov S.V."/>
        </authorList>
    </citation>
    <scope>NUCLEOTIDE SEQUENCE [LARGE SCALE GENOMIC DNA]</scope>
    <source>
        <strain evidence="2 3">GM2012</strain>
    </source>
</reference>
<feature type="transmembrane region" description="Helical" evidence="1">
    <location>
        <begin position="172"/>
        <end position="202"/>
    </location>
</feature>
<dbReference type="Pfam" id="PF02405">
    <property type="entry name" value="MlaE"/>
    <property type="match status" value="2"/>
</dbReference>
<keyword evidence="1" id="KW-0812">Transmembrane</keyword>
<reference evidence="2 3" key="2">
    <citation type="submission" date="2019-01" db="EMBL/GenBank/DDBJ databases">
        <title>Tautonia sociabilis, a novel thermotolerant planctomycete of Isosphaeraceae family, isolated from a 4000 m deep subterranean habitat.</title>
        <authorList>
            <person name="Kovaleva O.L."/>
            <person name="Elcheninov A.G."/>
            <person name="Van Heerden E."/>
            <person name="Toshchakov S.V."/>
            <person name="Novikov A."/>
            <person name="Bonch-Osmolovskaya E.A."/>
            <person name="Kublanov I.V."/>
        </authorList>
    </citation>
    <scope>NUCLEOTIDE SEQUENCE [LARGE SCALE GENOMIC DNA]</scope>
    <source>
        <strain evidence="2 3">GM2012</strain>
    </source>
</reference>
<evidence type="ECO:0000313" key="2">
    <source>
        <dbReference type="EMBL" id="RUL86758.1"/>
    </source>
</evidence>
<dbReference type="GO" id="GO:0043190">
    <property type="term" value="C:ATP-binding cassette (ABC) transporter complex"/>
    <property type="evidence" value="ECO:0007669"/>
    <property type="project" value="InterPro"/>
</dbReference>
<dbReference type="Proteomes" id="UP000280296">
    <property type="component" value="Unassembled WGS sequence"/>
</dbReference>
<dbReference type="AlphaFoldDB" id="A0A432MHI0"/>
<proteinExistence type="predicted"/>
<dbReference type="PANTHER" id="PTHR30188:SF4">
    <property type="entry name" value="PROTEIN TRIGALACTOSYLDIACYLGLYCEROL 1, CHLOROPLASTIC"/>
    <property type="match status" value="1"/>
</dbReference>
<dbReference type="PANTHER" id="PTHR30188">
    <property type="entry name" value="ABC TRANSPORTER PERMEASE PROTEIN-RELATED"/>
    <property type="match status" value="1"/>
</dbReference>
<keyword evidence="1" id="KW-0472">Membrane</keyword>
<name>A0A432MHI0_9BACT</name>
<dbReference type="GO" id="GO:0005548">
    <property type="term" value="F:phospholipid transporter activity"/>
    <property type="evidence" value="ECO:0007669"/>
    <property type="project" value="TreeGrafter"/>
</dbReference>
<gene>
    <name evidence="2" type="ORF">TsocGM_15775</name>
</gene>
<feature type="transmembrane region" description="Helical" evidence="1">
    <location>
        <begin position="109"/>
        <end position="128"/>
    </location>
</feature>